<keyword evidence="3" id="KW-1185">Reference proteome</keyword>
<dbReference type="AlphaFoldDB" id="A0A197ZZH4"/>
<protein>
    <recommendedName>
        <fullName evidence="1">Fibronectin type-III domain-containing protein</fullName>
    </recommendedName>
</protein>
<evidence type="ECO:0000313" key="2">
    <source>
        <dbReference type="EMBL" id="OAS14604.1"/>
    </source>
</evidence>
<dbReference type="SUPFAM" id="SSF49265">
    <property type="entry name" value="Fibronectin type III"/>
    <property type="match status" value="1"/>
</dbReference>
<evidence type="ECO:0000259" key="1">
    <source>
        <dbReference type="PROSITE" id="PS50853"/>
    </source>
</evidence>
<organism evidence="2 3">
    <name type="scientific">Paenibacillus oryzisoli</name>
    <dbReference type="NCBI Taxonomy" id="1850517"/>
    <lineage>
        <taxon>Bacteria</taxon>
        <taxon>Bacillati</taxon>
        <taxon>Bacillota</taxon>
        <taxon>Bacilli</taxon>
        <taxon>Bacillales</taxon>
        <taxon>Paenibacillaceae</taxon>
        <taxon>Paenibacillus</taxon>
    </lineage>
</organism>
<dbReference type="PROSITE" id="PS50853">
    <property type="entry name" value="FN3"/>
    <property type="match status" value="1"/>
</dbReference>
<dbReference type="Proteomes" id="UP000078454">
    <property type="component" value="Unassembled WGS sequence"/>
</dbReference>
<dbReference type="EMBL" id="LYPB01000089">
    <property type="protein sequence ID" value="OAS14604.1"/>
    <property type="molecule type" value="Genomic_DNA"/>
</dbReference>
<evidence type="ECO:0000313" key="3">
    <source>
        <dbReference type="Proteomes" id="UP000078454"/>
    </source>
</evidence>
<dbReference type="InterPro" id="IPR036116">
    <property type="entry name" value="FN3_sf"/>
</dbReference>
<dbReference type="Gene3D" id="2.60.40.10">
    <property type="entry name" value="Immunoglobulins"/>
    <property type="match status" value="1"/>
</dbReference>
<accession>A0A197ZZH4</accession>
<dbReference type="STRING" id="1850517.A8708_34495"/>
<sequence>MLFYLFFLLPYLGIPMHILEVYCSPILFKSITHKTALPRTLYYLLTETKLLAMVYGLWSYEKAWYQFSTPQTITSYKIKANYDIDINFYNSSQTLIYTDSYVWNNATSSVEKTLNQTLANVSKIVLVPKINMTVWEIDFFNNSPVTLPSIPTNLTATYGNATVPLSWSAATDATSYNVKRATTAGGPYTTIATGLTGTTYVDNAVTNGTTYYYVVTALNAGSESANSNEASATPTAPTVSGRALLVITLVNGLEKEYDLPMTDVNAFINWYNGRADGTGLEVYTFNKTYNLAKFVSRKDYIAFSKIETFEVNEYNQN</sequence>
<name>A0A197ZZH4_9BACL</name>
<proteinExistence type="predicted"/>
<feature type="domain" description="Fibronectin type-III" evidence="1">
    <location>
        <begin position="147"/>
        <end position="238"/>
    </location>
</feature>
<comment type="caution">
    <text evidence="2">The sequence shown here is derived from an EMBL/GenBank/DDBJ whole genome shotgun (WGS) entry which is preliminary data.</text>
</comment>
<dbReference type="InterPro" id="IPR003961">
    <property type="entry name" value="FN3_dom"/>
</dbReference>
<gene>
    <name evidence="2" type="ORF">A8708_34495</name>
</gene>
<dbReference type="InterPro" id="IPR013783">
    <property type="entry name" value="Ig-like_fold"/>
</dbReference>
<reference evidence="2 3" key="1">
    <citation type="submission" date="2016-05" db="EMBL/GenBank/DDBJ databases">
        <title>Paenibacillus sp. 1ZS3-15 nov., isolated from the rhizosphere soil.</title>
        <authorList>
            <person name="Zhang X.X."/>
            <person name="Zhang J."/>
        </authorList>
    </citation>
    <scope>NUCLEOTIDE SEQUENCE [LARGE SCALE GENOMIC DNA]</scope>
    <source>
        <strain evidence="2 3">1ZS3-15</strain>
    </source>
</reference>
<dbReference type="CDD" id="cd00063">
    <property type="entry name" value="FN3"/>
    <property type="match status" value="1"/>
</dbReference>